<keyword evidence="1" id="KW-0812">Transmembrane</keyword>
<keyword evidence="1" id="KW-1133">Transmembrane helix</keyword>
<accession>A0A3Q2XJE2</accession>
<dbReference type="InterPro" id="IPR036179">
    <property type="entry name" value="Ig-like_dom_sf"/>
</dbReference>
<keyword evidence="4" id="KW-1185">Reference proteome</keyword>
<evidence type="ECO:0000256" key="1">
    <source>
        <dbReference type="SAM" id="Phobius"/>
    </source>
</evidence>
<dbReference type="Gene3D" id="2.60.40.10">
    <property type="entry name" value="Immunoglobulins"/>
    <property type="match status" value="1"/>
</dbReference>
<dbReference type="AlphaFoldDB" id="A0A3Q2XJE2"/>
<dbReference type="Ensembl" id="ENSHCOT00000006668.1">
    <property type="protein sequence ID" value="ENSHCOP00000004655.1"/>
    <property type="gene ID" value="ENSHCOG00000006156.1"/>
</dbReference>
<sequence length="241" mass="27489">FFFTRHCHLCSGGGWARSEEVHIVWGVLGDNCSLPCTAQVKPGVQYLSVSWYKLRGNPPTPQRRGLVLRDLPDGAVERYVSLTREVILNNDTNDILLPNVTCRDNIAYKCRLYAPVGERNLEGEVVLKLSGATYRKHSTCCTAVPNFEFTSRHLVDLWSDSVTVIAVALCLLLFLFSFRLCFMYNSPRPLAKNGNLGGRKKHFYPGEPKNPFLLWKMKNCTLSNCYMFTEHQNIWVFFSNI</sequence>
<protein>
    <recommendedName>
        <fullName evidence="2">Ig-like domain-containing protein</fullName>
    </recommendedName>
</protein>
<keyword evidence="1" id="KW-0472">Membrane</keyword>
<proteinExistence type="predicted"/>
<dbReference type="STRING" id="109280.ENSHCOP00000004655"/>
<dbReference type="GeneTree" id="ENSGT00510000051337"/>
<reference evidence="3" key="2">
    <citation type="submission" date="2025-09" db="UniProtKB">
        <authorList>
            <consortium name="Ensembl"/>
        </authorList>
    </citation>
    <scope>IDENTIFICATION</scope>
</reference>
<name>A0A3Q2XJE2_HIPCM</name>
<feature type="transmembrane region" description="Helical" evidence="1">
    <location>
        <begin position="162"/>
        <end position="182"/>
    </location>
</feature>
<dbReference type="PROSITE" id="PS50835">
    <property type="entry name" value="IG_LIKE"/>
    <property type="match status" value="1"/>
</dbReference>
<dbReference type="PANTHER" id="PTHR15193:SF1">
    <property type="entry name" value="CD83 ANTIGEN"/>
    <property type="match status" value="1"/>
</dbReference>
<evidence type="ECO:0000313" key="3">
    <source>
        <dbReference type="Ensembl" id="ENSHCOP00000004655.1"/>
    </source>
</evidence>
<dbReference type="Proteomes" id="UP000264820">
    <property type="component" value="Unplaced"/>
</dbReference>
<feature type="domain" description="Ig-like" evidence="2">
    <location>
        <begin position="29"/>
        <end position="122"/>
    </location>
</feature>
<dbReference type="InterPro" id="IPR013783">
    <property type="entry name" value="Ig-like_fold"/>
</dbReference>
<organism evidence="3 4">
    <name type="scientific">Hippocampus comes</name>
    <name type="common">Tiger tail seahorse</name>
    <dbReference type="NCBI Taxonomy" id="109280"/>
    <lineage>
        <taxon>Eukaryota</taxon>
        <taxon>Metazoa</taxon>
        <taxon>Chordata</taxon>
        <taxon>Craniata</taxon>
        <taxon>Vertebrata</taxon>
        <taxon>Euteleostomi</taxon>
        <taxon>Actinopterygii</taxon>
        <taxon>Neopterygii</taxon>
        <taxon>Teleostei</taxon>
        <taxon>Neoteleostei</taxon>
        <taxon>Acanthomorphata</taxon>
        <taxon>Syngnathiaria</taxon>
        <taxon>Syngnathiformes</taxon>
        <taxon>Syngnathoidei</taxon>
        <taxon>Syngnathidae</taxon>
        <taxon>Hippocampus</taxon>
    </lineage>
</organism>
<evidence type="ECO:0000259" key="2">
    <source>
        <dbReference type="PROSITE" id="PS50835"/>
    </source>
</evidence>
<dbReference type="InterPro" id="IPR007110">
    <property type="entry name" value="Ig-like_dom"/>
</dbReference>
<evidence type="ECO:0000313" key="4">
    <source>
        <dbReference type="Proteomes" id="UP000264820"/>
    </source>
</evidence>
<reference evidence="3" key="1">
    <citation type="submission" date="2025-08" db="UniProtKB">
        <authorList>
            <consortium name="Ensembl"/>
        </authorList>
    </citation>
    <scope>IDENTIFICATION</scope>
</reference>
<dbReference type="SUPFAM" id="SSF48726">
    <property type="entry name" value="Immunoglobulin"/>
    <property type="match status" value="1"/>
</dbReference>
<dbReference type="PANTHER" id="PTHR15193">
    <property type="entry name" value="CD83 ANTIGEN"/>
    <property type="match status" value="1"/>
</dbReference>